<reference evidence="2" key="2">
    <citation type="journal article" date="2023" name="IMA Fungus">
        <title>Comparative genomic study of the Penicillium genus elucidates a diverse pangenome and 15 lateral gene transfer events.</title>
        <authorList>
            <person name="Petersen C."/>
            <person name="Sorensen T."/>
            <person name="Nielsen M.R."/>
            <person name="Sondergaard T.E."/>
            <person name="Sorensen J.L."/>
            <person name="Fitzpatrick D.A."/>
            <person name="Frisvad J.C."/>
            <person name="Nielsen K.L."/>
        </authorList>
    </citation>
    <scope>NUCLEOTIDE SEQUENCE</scope>
    <source>
        <strain evidence="2">IBT 29864</strain>
    </source>
</reference>
<dbReference type="AlphaFoldDB" id="A0A9W9RGN3"/>
<protein>
    <submittedName>
        <fullName evidence="2">Uncharacterized protein</fullName>
    </submittedName>
</protein>
<organism evidence="2 3">
    <name type="scientific">Penicillium cataractarum</name>
    <dbReference type="NCBI Taxonomy" id="2100454"/>
    <lineage>
        <taxon>Eukaryota</taxon>
        <taxon>Fungi</taxon>
        <taxon>Dikarya</taxon>
        <taxon>Ascomycota</taxon>
        <taxon>Pezizomycotina</taxon>
        <taxon>Eurotiomycetes</taxon>
        <taxon>Eurotiomycetidae</taxon>
        <taxon>Eurotiales</taxon>
        <taxon>Aspergillaceae</taxon>
        <taxon>Penicillium</taxon>
    </lineage>
</organism>
<dbReference type="OrthoDB" id="3433125at2759"/>
<name>A0A9W9RGN3_9EURO</name>
<comment type="caution">
    <text evidence="2">The sequence shown here is derived from an EMBL/GenBank/DDBJ whole genome shotgun (WGS) entry which is preliminary data.</text>
</comment>
<dbReference type="PANTHER" id="PTHR38887">
    <property type="entry name" value="CHROMOSOME 21, WHOLE GENOME SHOTGUN SEQUENCE"/>
    <property type="match status" value="1"/>
</dbReference>
<dbReference type="PANTHER" id="PTHR38887:SF1">
    <property type="entry name" value="RAS MODIFICATION PROTEIN ERF4"/>
    <property type="match status" value="1"/>
</dbReference>
<gene>
    <name evidence="2" type="ORF">N7496_012100</name>
</gene>
<evidence type="ECO:0000256" key="1">
    <source>
        <dbReference type="SAM" id="MobiDB-lite"/>
    </source>
</evidence>
<accession>A0A9W9RGN3</accession>
<evidence type="ECO:0000313" key="2">
    <source>
        <dbReference type="EMBL" id="KAJ5359687.1"/>
    </source>
</evidence>
<dbReference type="Proteomes" id="UP001147782">
    <property type="component" value="Unassembled WGS sequence"/>
</dbReference>
<sequence>MIASGLGRKAVQGIAAGIGLVSEARSARKTKKENQKDQSSEEEVSETDRGLHEQRELPQQDQYQQQQYQQQQHYEQYETPVPYELTAEQEAHHERAPTGSLEEQWALDEAQEELVHSAQGYQNTPENDRPPEYVDQEDLARQFASTYPAPPPYSTIYDGSGPSLPQLSAPVVLPQRRPKNRERGFIRAYAPALNECGIDQDMFIDFLNTAEKACQGAKWLNVINLASIGTMWLPTVTGMAVSIAIQIATSVAIAADGRRKTTTFFDKMNKEFFQPRGLYCLLMTWNPELPDAPATTIDLNSFISKAADGGSSSSLGRLRHKFKSSDGKAYGNIFPEVAPLIFPQIDQLASDKDAEKKFAGMKKKKEFVAGYLDKRAQAKFAAENPDSHLTQGPKPTFNSRYADPNHVASSGDPIALITGGHLTIDKLSAMKGRGARGFVDQYQERRDYGSNPPAPHGRPFSLSDTINTIRDLRNPQNGASRAGYAGPLPLGRGRGLDRLAGNRDGGAGISPLTPIAKLLQKKVLYLAIVNMPSEDEMSRAREALGQTA</sequence>
<proteinExistence type="predicted"/>
<dbReference type="InterPro" id="IPR053221">
    <property type="entry name" value="Burnettramic_acid_biosynth"/>
</dbReference>
<feature type="compositionally biased region" description="Low complexity" evidence="1">
    <location>
        <begin position="59"/>
        <end position="77"/>
    </location>
</feature>
<dbReference type="RefSeq" id="XP_056550973.1">
    <property type="nucleotide sequence ID" value="XM_056705013.1"/>
</dbReference>
<keyword evidence="3" id="KW-1185">Reference proteome</keyword>
<reference evidence="2" key="1">
    <citation type="submission" date="2022-11" db="EMBL/GenBank/DDBJ databases">
        <authorList>
            <person name="Petersen C."/>
        </authorList>
    </citation>
    <scope>NUCLEOTIDE SEQUENCE</scope>
    <source>
        <strain evidence="2">IBT 29864</strain>
    </source>
</reference>
<feature type="compositionally biased region" description="Basic and acidic residues" evidence="1">
    <location>
        <begin position="46"/>
        <end position="58"/>
    </location>
</feature>
<evidence type="ECO:0000313" key="3">
    <source>
        <dbReference type="Proteomes" id="UP001147782"/>
    </source>
</evidence>
<dbReference type="EMBL" id="JAPZBS010000009">
    <property type="protein sequence ID" value="KAJ5359687.1"/>
    <property type="molecule type" value="Genomic_DNA"/>
</dbReference>
<dbReference type="GeneID" id="81444192"/>
<feature type="region of interest" description="Disordered" evidence="1">
    <location>
        <begin position="13"/>
        <end position="77"/>
    </location>
</feature>